<dbReference type="Gene3D" id="2.60.200.20">
    <property type="match status" value="1"/>
</dbReference>
<reference evidence="3 4" key="1">
    <citation type="submission" date="2023-09" db="EMBL/GenBank/DDBJ databases">
        <title>Thioclava shenzhenensis sp. nov., a multidrug resistant bacteria-antagonizing species isolated from coastal seawater.</title>
        <authorList>
            <person name="Long M."/>
        </authorList>
    </citation>
    <scope>NUCLEOTIDE SEQUENCE [LARGE SCALE GENOMIC DNA]</scope>
    <source>
        <strain evidence="3 4">FTW29</strain>
        <plasmid evidence="3 4">unnamed1</plasmid>
    </source>
</reference>
<dbReference type="InterPro" id="IPR017735">
    <property type="entry name" value="T6SS_FHA"/>
</dbReference>
<keyword evidence="4" id="KW-1185">Reference proteome</keyword>
<dbReference type="EMBL" id="CP135444">
    <property type="protein sequence ID" value="WRY35459.1"/>
    <property type="molecule type" value="Genomic_DNA"/>
</dbReference>
<evidence type="ECO:0000259" key="2">
    <source>
        <dbReference type="PROSITE" id="PS50006"/>
    </source>
</evidence>
<geneLocation type="plasmid" evidence="3 4">
    <name>unnamed1</name>
</geneLocation>
<dbReference type="InterPro" id="IPR008984">
    <property type="entry name" value="SMAD_FHA_dom_sf"/>
</dbReference>
<organism evidence="3 4">
    <name type="scientific">Thioclava litoralis</name>
    <dbReference type="NCBI Taxonomy" id="3076557"/>
    <lineage>
        <taxon>Bacteria</taxon>
        <taxon>Pseudomonadati</taxon>
        <taxon>Pseudomonadota</taxon>
        <taxon>Alphaproteobacteria</taxon>
        <taxon>Rhodobacterales</taxon>
        <taxon>Paracoccaceae</taxon>
        <taxon>Thioclava</taxon>
    </lineage>
</organism>
<dbReference type="Pfam" id="PF20232">
    <property type="entry name" value="T6SS_FHA_C"/>
    <property type="match status" value="1"/>
</dbReference>
<dbReference type="Proteomes" id="UP001623290">
    <property type="component" value="Plasmid unnamed1"/>
</dbReference>
<feature type="compositionally biased region" description="Pro residues" evidence="1">
    <location>
        <begin position="195"/>
        <end position="204"/>
    </location>
</feature>
<dbReference type="PROSITE" id="PS50006">
    <property type="entry name" value="FHA_DOMAIN"/>
    <property type="match status" value="1"/>
</dbReference>
<dbReference type="Pfam" id="PF00498">
    <property type="entry name" value="FHA"/>
    <property type="match status" value="1"/>
</dbReference>
<dbReference type="CDD" id="cd00060">
    <property type="entry name" value="FHA"/>
    <property type="match status" value="1"/>
</dbReference>
<gene>
    <name evidence="3" type="primary">tagH</name>
    <name evidence="3" type="ORF">RPE78_14495</name>
</gene>
<proteinExistence type="predicted"/>
<evidence type="ECO:0000313" key="4">
    <source>
        <dbReference type="Proteomes" id="UP001623290"/>
    </source>
</evidence>
<sequence length="429" mass="45712">MTLILTLENIDHLDTGGPVSLPLDGRELHVGRRNAMDWVLPDPSRLISGHHFTLRMENGQYWLIDMSTNGTYLQGQSHRLQAPHPLRAGERFLVGRYVIVVQEQGAALLPSTGHAMPAAEPAAPASDDPWDFGFAPAVAATPLAPASRSGDIDQSLGGFVPLASPAPQAQPQGWPAPPPMPMPAFPQGPEGAAPRPDPIPPLSPPEFMSGAGPQGGPPNAPEPRPFVPQRSAEAPPRDQGQDILQAFCEGAGLDPELAKTTDPLALARSLGEASQVSTALIMAILRERAHVKQFTRSGERTMRAASGNNPLKFIPNVDEAVTALFLQPRDGFQSGAEGVGAALRDIQRHQQAIFAALQPALSAVLKDLSPEEVEEGLQGGILPGARKGRAWDEYVSRWDKRAASGENGMLDVFLEAFAQAYAQAHSDHG</sequence>
<feature type="region of interest" description="Disordered" evidence="1">
    <location>
        <begin position="145"/>
        <end position="238"/>
    </location>
</feature>
<keyword evidence="3" id="KW-0614">Plasmid</keyword>
<name>A0ABZ1E633_9RHOB</name>
<feature type="compositionally biased region" description="Pro residues" evidence="1">
    <location>
        <begin position="215"/>
        <end position="226"/>
    </location>
</feature>
<feature type="domain" description="FHA" evidence="2">
    <location>
        <begin position="28"/>
        <end position="78"/>
    </location>
</feature>
<accession>A0ABZ1E633</accession>
<dbReference type="SUPFAM" id="SSF49879">
    <property type="entry name" value="SMAD/FHA domain"/>
    <property type="match status" value="1"/>
</dbReference>
<evidence type="ECO:0000313" key="3">
    <source>
        <dbReference type="EMBL" id="WRY35459.1"/>
    </source>
</evidence>
<dbReference type="InterPro" id="IPR046883">
    <property type="entry name" value="T6SS_FHA_C"/>
</dbReference>
<protein>
    <submittedName>
        <fullName evidence="3">Type VI secretion system-associated FHA domain protein TagH</fullName>
    </submittedName>
</protein>
<dbReference type="SMART" id="SM00240">
    <property type="entry name" value="FHA"/>
    <property type="match status" value="1"/>
</dbReference>
<dbReference type="InterPro" id="IPR000253">
    <property type="entry name" value="FHA_dom"/>
</dbReference>
<dbReference type="RefSeq" id="WP_330647231.1">
    <property type="nucleotide sequence ID" value="NZ_CP135444.1"/>
</dbReference>
<evidence type="ECO:0000256" key="1">
    <source>
        <dbReference type="SAM" id="MobiDB-lite"/>
    </source>
</evidence>
<feature type="compositionally biased region" description="Pro residues" evidence="1">
    <location>
        <begin position="174"/>
        <end position="186"/>
    </location>
</feature>
<dbReference type="NCBIfam" id="TIGR03354">
    <property type="entry name" value="VI_FHA"/>
    <property type="match status" value="1"/>
</dbReference>